<dbReference type="Gene3D" id="3.20.20.70">
    <property type="entry name" value="Aldolase class I"/>
    <property type="match status" value="1"/>
</dbReference>
<keyword evidence="3" id="KW-0560">Oxidoreductase</keyword>
<dbReference type="Proteomes" id="UP000287547">
    <property type="component" value="Unassembled WGS sequence"/>
</dbReference>
<keyword evidence="4" id="KW-0503">Monooxygenase</keyword>
<comment type="caution">
    <text evidence="4">The sequence shown here is derived from an EMBL/GenBank/DDBJ whole genome shotgun (WGS) entry which is preliminary data.</text>
</comment>
<name>A0A428Z1K6_KIBAR</name>
<dbReference type="CDD" id="cd04730">
    <property type="entry name" value="NPD_like"/>
    <property type="match status" value="1"/>
</dbReference>
<reference evidence="4 5" key="1">
    <citation type="submission" date="2018-05" db="EMBL/GenBank/DDBJ databases">
        <title>Evolution of GPA BGCs.</title>
        <authorList>
            <person name="Waglechner N."/>
            <person name="Wright G.D."/>
        </authorList>
    </citation>
    <scope>NUCLEOTIDE SEQUENCE [LARGE SCALE GENOMIC DNA]</scope>
    <source>
        <strain evidence="4 5">A82846</strain>
    </source>
</reference>
<dbReference type="GO" id="GO:0018580">
    <property type="term" value="F:nitronate monooxygenase activity"/>
    <property type="evidence" value="ECO:0007669"/>
    <property type="project" value="InterPro"/>
</dbReference>
<sequence length="328" mass="34263">MTLRTAFCDLVGIDFPVVQAPIGGPSRPALAAAVSNAGGLGVQAVSWDRPDQLERRLAKTQGLTSKPFGINVVLEWPQHDRVAQCLAAGVRVISTFWGDPAPYTEMIHQAGAVHIHTVGSAAEARDAVTAGVDVIVAQGWEAGGHVRGEVSTLALVPAVVDAVAPVPVLAAGGIADGRGVAAVLALGADAAWIGTRFLLADEATTGPTYRDALINAAETDTAHGIVFDKGWPNAPHRTLRNSTVRAWQAAGRPEPGQRPGENDVVGTWLDGQDVPRYADLAPLAGVTGDTEAMALYAGQGTGLLRETQPAAQIVEEIVEHCQARLTRW</sequence>
<dbReference type="OrthoDB" id="9778912at2"/>
<evidence type="ECO:0000313" key="5">
    <source>
        <dbReference type="Proteomes" id="UP000287547"/>
    </source>
</evidence>
<dbReference type="AlphaFoldDB" id="A0A428Z1K6"/>
<evidence type="ECO:0000256" key="3">
    <source>
        <dbReference type="ARBA" id="ARBA00023002"/>
    </source>
</evidence>
<keyword evidence="1" id="KW-0285">Flavoprotein</keyword>
<dbReference type="InterPro" id="IPR013785">
    <property type="entry name" value="Aldolase_TIM"/>
</dbReference>
<dbReference type="Pfam" id="PF03060">
    <property type="entry name" value="NMO"/>
    <property type="match status" value="2"/>
</dbReference>
<accession>A0A428Z1K6</accession>
<proteinExistence type="predicted"/>
<protein>
    <submittedName>
        <fullName evidence="4">Nitronate monooxygenase</fullName>
    </submittedName>
</protein>
<dbReference type="SUPFAM" id="SSF51412">
    <property type="entry name" value="Inosine monophosphate dehydrogenase (IMPDH)"/>
    <property type="match status" value="1"/>
</dbReference>
<gene>
    <name evidence="4" type="ORF">DMH04_33135</name>
</gene>
<dbReference type="PANTHER" id="PTHR32332">
    <property type="entry name" value="2-NITROPROPANE DIOXYGENASE"/>
    <property type="match status" value="1"/>
</dbReference>
<dbReference type="RefSeq" id="WP_037261441.1">
    <property type="nucleotide sequence ID" value="NZ_QHKI01000035.1"/>
</dbReference>
<evidence type="ECO:0000256" key="1">
    <source>
        <dbReference type="ARBA" id="ARBA00022630"/>
    </source>
</evidence>
<organism evidence="4 5">
    <name type="scientific">Kibdelosporangium aridum</name>
    <dbReference type="NCBI Taxonomy" id="2030"/>
    <lineage>
        <taxon>Bacteria</taxon>
        <taxon>Bacillati</taxon>
        <taxon>Actinomycetota</taxon>
        <taxon>Actinomycetes</taxon>
        <taxon>Pseudonocardiales</taxon>
        <taxon>Pseudonocardiaceae</taxon>
        <taxon>Kibdelosporangium</taxon>
    </lineage>
</organism>
<dbReference type="EMBL" id="QHKI01000035">
    <property type="protein sequence ID" value="RSM78701.1"/>
    <property type="molecule type" value="Genomic_DNA"/>
</dbReference>
<dbReference type="InterPro" id="IPR004136">
    <property type="entry name" value="NMO"/>
</dbReference>
<evidence type="ECO:0000256" key="2">
    <source>
        <dbReference type="ARBA" id="ARBA00022643"/>
    </source>
</evidence>
<dbReference type="PANTHER" id="PTHR32332:SF20">
    <property type="entry name" value="2-NITROPROPANE DIOXYGENASE-LIKE PROTEIN"/>
    <property type="match status" value="1"/>
</dbReference>
<evidence type="ECO:0000313" key="4">
    <source>
        <dbReference type="EMBL" id="RSM78701.1"/>
    </source>
</evidence>
<keyword evidence="2" id="KW-0288">FMN</keyword>